<feature type="compositionally biased region" description="Polar residues" evidence="1">
    <location>
        <begin position="265"/>
        <end position="279"/>
    </location>
</feature>
<dbReference type="Proteomes" id="UP001501637">
    <property type="component" value="Unassembled WGS sequence"/>
</dbReference>
<dbReference type="EMBL" id="BAAAUG010000020">
    <property type="protein sequence ID" value="GAA3088483.1"/>
    <property type="molecule type" value="Genomic_DNA"/>
</dbReference>
<reference evidence="3" key="1">
    <citation type="journal article" date="2019" name="Int. J. Syst. Evol. Microbiol.">
        <title>The Global Catalogue of Microorganisms (GCM) 10K type strain sequencing project: providing services to taxonomists for standard genome sequencing and annotation.</title>
        <authorList>
            <consortium name="The Broad Institute Genomics Platform"/>
            <consortium name="The Broad Institute Genome Sequencing Center for Infectious Disease"/>
            <person name="Wu L."/>
            <person name="Ma J."/>
        </authorList>
    </citation>
    <scope>NUCLEOTIDE SEQUENCE [LARGE SCALE GENOMIC DNA]</scope>
    <source>
        <strain evidence="3">JCM 9092</strain>
    </source>
</reference>
<evidence type="ECO:0000313" key="3">
    <source>
        <dbReference type="Proteomes" id="UP001501637"/>
    </source>
</evidence>
<comment type="caution">
    <text evidence="2">The sequence shown here is derived from an EMBL/GenBank/DDBJ whole genome shotgun (WGS) entry which is preliminary data.</text>
</comment>
<gene>
    <name evidence="2" type="ORF">GCM10010449_10240</name>
</gene>
<organism evidence="2 3">
    <name type="scientific">Streptomyces rectiviolaceus</name>
    <dbReference type="NCBI Taxonomy" id="332591"/>
    <lineage>
        <taxon>Bacteria</taxon>
        <taxon>Bacillati</taxon>
        <taxon>Actinomycetota</taxon>
        <taxon>Actinomycetes</taxon>
        <taxon>Kitasatosporales</taxon>
        <taxon>Streptomycetaceae</taxon>
        <taxon>Streptomyces</taxon>
    </lineage>
</organism>
<protein>
    <recommendedName>
        <fullName evidence="4">Lipoprotein</fullName>
    </recommendedName>
</protein>
<feature type="region of interest" description="Disordered" evidence="1">
    <location>
        <begin position="234"/>
        <end position="279"/>
    </location>
</feature>
<name>A0ABP6MA48_9ACTN</name>
<evidence type="ECO:0008006" key="4">
    <source>
        <dbReference type="Google" id="ProtNLM"/>
    </source>
</evidence>
<accession>A0ABP6MA48</accession>
<evidence type="ECO:0000256" key="1">
    <source>
        <dbReference type="SAM" id="MobiDB-lite"/>
    </source>
</evidence>
<dbReference type="Gene3D" id="2.50.20.20">
    <property type="match status" value="1"/>
</dbReference>
<keyword evidence="3" id="KW-1185">Reference proteome</keyword>
<proteinExistence type="predicted"/>
<evidence type="ECO:0000313" key="2">
    <source>
        <dbReference type="EMBL" id="GAA3088483.1"/>
    </source>
</evidence>
<sequence>MSLRVQAPGAKRTLEEGFALGGGAMRGISKRRAWGTAACTAAALLVAPAVALADTEDLSAQEISDKAEQELLDAKSVRLELGQKGTDVKKDDPAAMDLALDQDGNCAGTLRMADDGGSLELIKQGEKIWMKPDLAFWKAQLPGGQGEAAADLIGDRYLYGTSDDPMLEDIAEACDLDTIQKEIKDEAGDSTDLRKGDTTKVEGADVIPITGTDDGKKTTMYVAAEGAPYLVKATSVGDGTDSTLKLGDYDKPVPSKTPSEEESVDVSQLQGQVTDKPST</sequence>